<accession>A0A5D4GN48</accession>
<keyword evidence="7" id="KW-0067">ATP-binding</keyword>
<evidence type="ECO:0000256" key="2">
    <source>
        <dbReference type="ARBA" id="ARBA00012438"/>
    </source>
</evidence>
<sequence length="577" mass="62524">MSATTGQSPDGQPTAQRAPASASRRYGHVSISAMLSLLMAAIIIPALVFAVVLLQRNNQAQQAMVTTLAEATAGSITETVDRQLTGMLTTLRVLATSRSLGQGDLRDFYMRANKALEGTDAYLIAVDGDMNQLMNTRVPFGTPLQPISDIETAERALATGEPAISDGFLGQTAQRWVFNVLLPLPDDESRVRLLILTQDAERLSGSLASQNLRGGWNAVLVDRAGAVLASSYMSSDIGKPFFLSEAVQPTETAVRRTVRFDGRDYDTIRASSPTSGWETIVWAPTAVVQGPMVRSLRVLALGGLAIIALGGLLAWVLGRQIARPIRRLARDAQRLGAGEKVDAIEYPVVEIATVSHALAQASSDRQAAENEIRFLMREVAHRSKNQLTVVSSIAKQTARHARTFAAFQDAFQKRVHGLARSTDLLIAGGVAGVELRELLSVQIGPFRPSDASRLEIDGEPFRLSNQAAQTIGLALHELATNAAKYGAFASTSGRLKVTWTRAGDNLELVWREVVPRLRRRAVTTGFGTEVIERMLGGTLDAEIERIFHRDGLECRFTMPVAKLEPEMVESAEPEHAS</sequence>
<protein>
    <recommendedName>
        <fullName evidence="2">histidine kinase</fullName>
        <ecNumber evidence="2">2.7.13.3</ecNumber>
    </recommendedName>
</protein>
<dbReference type="GO" id="GO:0005524">
    <property type="term" value="F:ATP binding"/>
    <property type="evidence" value="ECO:0007669"/>
    <property type="project" value="UniProtKB-KW"/>
</dbReference>
<evidence type="ECO:0000256" key="3">
    <source>
        <dbReference type="ARBA" id="ARBA00022553"/>
    </source>
</evidence>
<dbReference type="AlphaFoldDB" id="A0A5D4GN48"/>
<dbReference type="Gene3D" id="6.10.340.10">
    <property type="match status" value="1"/>
</dbReference>
<dbReference type="RefSeq" id="WP_148917085.1">
    <property type="nucleotide sequence ID" value="NZ_VSZS01000068.1"/>
</dbReference>
<reference evidence="12 13" key="1">
    <citation type="submission" date="2019-08" db="EMBL/GenBank/DDBJ databases">
        <authorList>
            <person name="Seo Y.L."/>
        </authorList>
    </citation>
    <scope>NUCLEOTIDE SEQUENCE [LARGE SCALE GENOMIC DNA]</scope>
    <source>
        <strain evidence="12 13">MaA-C15</strain>
    </source>
</reference>
<feature type="transmembrane region" description="Helical" evidence="10">
    <location>
        <begin position="31"/>
        <end position="54"/>
    </location>
</feature>
<keyword evidence="5" id="KW-0547">Nucleotide-binding</keyword>
<dbReference type="EMBL" id="VSZS01000068">
    <property type="protein sequence ID" value="TYR29777.1"/>
    <property type="molecule type" value="Genomic_DNA"/>
</dbReference>
<evidence type="ECO:0000256" key="6">
    <source>
        <dbReference type="ARBA" id="ARBA00022777"/>
    </source>
</evidence>
<evidence type="ECO:0000313" key="12">
    <source>
        <dbReference type="EMBL" id="TYR29777.1"/>
    </source>
</evidence>
<evidence type="ECO:0000256" key="1">
    <source>
        <dbReference type="ARBA" id="ARBA00000085"/>
    </source>
</evidence>
<dbReference type="GO" id="GO:0004673">
    <property type="term" value="F:protein histidine kinase activity"/>
    <property type="evidence" value="ECO:0007669"/>
    <property type="project" value="UniProtKB-EC"/>
</dbReference>
<feature type="compositionally biased region" description="Polar residues" evidence="9">
    <location>
        <begin position="1"/>
        <end position="15"/>
    </location>
</feature>
<keyword evidence="3" id="KW-0597">Phosphoprotein</keyword>
<evidence type="ECO:0000256" key="7">
    <source>
        <dbReference type="ARBA" id="ARBA00022840"/>
    </source>
</evidence>
<keyword evidence="10" id="KW-0472">Membrane</keyword>
<feature type="coiled-coil region" evidence="8">
    <location>
        <begin position="351"/>
        <end position="378"/>
    </location>
</feature>
<keyword evidence="8" id="KW-0175">Coiled coil</keyword>
<reference evidence="12 13" key="2">
    <citation type="submission" date="2019-09" db="EMBL/GenBank/DDBJ databases">
        <title>Mesorhizobium sp. MaA-C15 isolated from Microcystis aeruginosa.</title>
        <authorList>
            <person name="Jeong S.E."/>
            <person name="Jin H.M."/>
            <person name="Jeon C.O."/>
        </authorList>
    </citation>
    <scope>NUCLEOTIDE SEQUENCE [LARGE SCALE GENOMIC DNA]</scope>
    <source>
        <strain evidence="12 13">MaA-C15</strain>
    </source>
</reference>
<dbReference type="InterPro" id="IPR011102">
    <property type="entry name" value="Sig_transdc_His_kinase_HWE"/>
</dbReference>
<dbReference type="PANTHER" id="PTHR41523:SF7">
    <property type="entry name" value="HISTIDINE KINASE"/>
    <property type="match status" value="1"/>
</dbReference>
<dbReference type="InterPro" id="IPR036890">
    <property type="entry name" value="HATPase_C_sf"/>
</dbReference>
<evidence type="ECO:0000256" key="10">
    <source>
        <dbReference type="SAM" id="Phobius"/>
    </source>
</evidence>
<evidence type="ECO:0000259" key="11">
    <source>
        <dbReference type="SMART" id="SM00911"/>
    </source>
</evidence>
<dbReference type="EC" id="2.7.13.3" evidence="2"/>
<keyword evidence="10" id="KW-1133">Transmembrane helix</keyword>
<dbReference type="Gene3D" id="3.30.450.20">
    <property type="entry name" value="PAS domain"/>
    <property type="match status" value="1"/>
</dbReference>
<feature type="region of interest" description="Disordered" evidence="9">
    <location>
        <begin position="1"/>
        <end position="22"/>
    </location>
</feature>
<gene>
    <name evidence="12" type="ORF">FY036_23360</name>
</gene>
<dbReference type="OrthoDB" id="341208at2"/>
<dbReference type="Pfam" id="PF07536">
    <property type="entry name" value="HWE_HK"/>
    <property type="match status" value="1"/>
</dbReference>
<proteinExistence type="predicted"/>
<comment type="catalytic activity">
    <reaction evidence="1">
        <text>ATP + protein L-histidine = ADP + protein N-phospho-L-histidine.</text>
        <dbReference type="EC" id="2.7.13.3"/>
    </reaction>
</comment>
<keyword evidence="10" id="KW-0812">Transmembrane</keyword>
<dbReference type="SMART" id="SM00911">
    <property type="entry name" value="HWE_HK"/>
    <property type="match status" value="1"/>
</dbReference>
<evidence type="ECO:0000256" key="4">
    <source>
        <dbReference type="ARBA" id="ARBA00022679"/>
    </source>
</evidence>
<keyword evidence="4" id="KW-0808">Transferase</keyword>
<feature type="transmembrane region" description="Helical" evidence="10">
    <location>
        <begin position="298"/>
        <end position="318"/>
    </location>
</feature>
<dbReference type="Gene3D" id="3.30.565.10">
    <property type="entry name" value="Histidine kinase-like ATPase, C-terminal domain"/>
    <property type="match status" value="1"/>
</dbReference>
<keyword evidence="6" id="KW-0418">Kinase</keyword>
<feature type="domain" description="Signal transduction histidine kinase HWE region" evidence="11">
    <location>
        <begin position="378"/>
        <end position="460"/>
    </location>
</feature>
<evidence type="ECO:0000313" key="13">
    <source>
        <dbReference type="Proteomes" id="UP000323258"/>
    </source>
</evidence>
<name>A0A5D4GN48_9HYPH</name>
<evidence type="ECO:0000256" key="5">
    <source>
        <dbReference type="ARBA" id="ARBA00022741"/>
    </source>
</evidence>
<evidence type="ECO:0000256" key="8">
    <source>
        <dbReference type="SAM" id="Coils"/>
    </source>
</evidence>
<keyword evidence="13" id="KW-1185">Reference proteome</keyword>
<comment type="caution">
    <text evidence="12">The sequence shown here is derived from an EMBL/GenBank/DDBJ whole genome shotgun (WGS) entry which is preliminary data.</text>
</comment>
<dbReference type="Proteomes" id="UP000323258">
    <property type="component" value="Unassembled WGS sequence"/>
</dbReference>
<dbReference type="PANTHER" id="PTHR41523">
    <property type="entry name" value="TWO-COMPONENT SYSTEM SENSOR PROTEIN"/>
    <property type="match status" value="1"/>
</dbReference>
<organism evidence="12 13">
    <name type="scientific">Neoaquamicrobium microcysteis</name>
    <dbReference type="NCBI Taxonomy" id="2682781"/>
    <lineage>
        <taxon>Bacteria</taxon>
        <taxon>Pseudomonadati</taxon>
        <taxon>Pseudomonadota</taxon>
        <taxon>Alphaproteobacteria</taxon>
        <taxon>Hyphomicrobiales</taxon>
        <taxon>Phyllobacteriaceae</taxon>
        <taxon>Neoaquamicrobium</taxon>
    </lineage>
</organism>
<evidence type="ECO:0000256" key="9">
    <source>
        <dbReference type="SAM" id="MobiDB-lite"/>
    </source>
</evidence>